<sequence>MIQGYQSWQGSTSELAAAAADLLPDGADDERLNERLVRYYVQSGLLTRPQRSGREAVFGYRQLLELVAARTLVRDGWPLAKIADWNRSADERALLDVIDQGSPVTPVSVASDGRARFPETRRLALAVNDDPGADLGLYAWLAERGVAVLRAYSTAQALSLLDRARVHVVISDLARVEAGALNKRAGMVLAQAVRERSDVPMVLFTLDKSPQIKALALDAGVNYVTESPDDLRDWLQKIGL</sequence>
<dbReference type="GO" id="GO:0000160">
    <property type="term" value="P:phosphorelay signal transduction system"/>
    <property type="evidence" value="ECO:0007669"/>
    <property type="project" value="InterPro"/>
</dbReference>
<dbReference type="Proteomes" id="UP001138768">
    <property type="component" value="Unassembled WGS sequence"/>
</dbReference>
<dbReference type="InterPro" id="IPR011006">
    <property type="entry name" value="CheY-like_superfamily"/>
</dbReference>
<reference evidence="3 4" key="1">
    <citation type="journal article" date="2020" name="Microorganisms">
        <title>Osmotic Adaptation and Compatible Solute Biosynthesis of Phototrophic Bacteria as Revealed from Genome Analyses.</title>
        <authorList>
            <person name="Imhoff J.F."/>
            <person name="Rahn T."/>
            <person name="Kunzel S."/>
            <person name="Keller A."/>
            <person name="Neulinger S.C."/>
        </authorList>
    </citation>
    <scope>NUCLEOTIDE SEQUENCE [LARGE SCALE GENOMIC DNA]</scope>
    <source>
        <strain evidence="3 4">DSM 25653</strain>
    </source>
</reference>
<protein>
    <recommendedName>
        <fullName evidence="2">Response regulatory domain-containing protein</fullName>
    </recommendedName>
</protein>
<dbReference type="InterPro" id="IPR009061">
    <property type="entry name" value="DNA-bd_dom_put_sf"/>
</dbReference>
<name>A0A9X1B5S8_9GAMM</name>
<dbReference type="InterPro" id="IPR000551">
    <property type="entry name" value="MerR-type_HTH_dom"/>
</dbReference>
<feature type="modified residue" description="4-aspartylphosphate" evidence="1">
    <location>
        <position position="172"/>
    </location>
</feature>
<accession>A0A9X1B5S8</accession>
<dbReference type="GO" id="GO:0006355">
    <property type="term" value="P:regulation of DNA-templated transcription"/>
    <property type="evidence" value="ECO:0007669"/>
    <property type="project" value="InterPro"/>
</dbReference>
<comment type="caution">
    <text evidence="3">The sequence shown here is derived from an EMBL/GenBank/DDBJ whole genome shotgun (WGS) entry which is preliminary data.</text>
</comment>
<dbReference type="PROSITE" id="PS50110">
    <property type="entry name" value="RESPONSE_REGULATORY"/>
    <property type="match status" value="1"/>
</dbReference>
<gene>
    <name evidence="3" type="ORF">CKO42_17360</name>
</gene>
<dbReference type="AlphaFoldDB" id="A0A9X1B5S8"/>
<evidence type="ECO:0000313" key="3">
    <source>
        <dbReference type="EMBL" id="MBK1620176.1"/>
    </source>
</evidence>
<dbReference type="Pfam" id="PF13411">
    <property type="entry name" value="MerR_1"/>
    <property type="match status" value="1"/>
</dbReference>
<dbReference type="GO" id="GO:0003677">
    <property type="term" value="F:DNA binding"/>
    <property type="evidence" value="ECO:0007669"/>
    <property type="project" value="InterPro"/>
</dbReference>
<feature type="domain" description="Response regulatory" evidence="2">
    <location>
        <begin position="123"/>
        <end position="240"/>
    </location>
</feature>
<keyword evidence="1" id="KW-0597">Phosphoprotein</keyword>
<organism evidence="3 4">
    <name type="scientific">Lamprobacter modestohalophilus</name>
    <dbReference type="NCBI Taxonomy" id="1064514"/>
    <lineage>
        <taxon>Bacteria</taxon>
        <taxon>Pseudomonadati</taxon>
        <taxon>Pseudomonadota</taxon>
        <taxon>Gammaproteobacteria</taxon>
        <taxon>Chromatiales</taxon>
        <taxon>Chromatiaceae</taxon>
        <taxon>Lamprobacter</taxon>
    </lineage>
</organism>
<dbReference type="EMBL" id="NRRY01000033">
    <property type="protein sequence ID" value="MBK1620176.1"/>
    <property type="molecule type" value="Genomic_DNA"/>
</dbReference>
<evidence type="ECO:0000259" key="2">
    <source>
        <dbReference type="PROSITE" id="PS50110"/>
    </source>
</evidence>
<dbReference type="SUPFAM" id="SSF52172">
    <property type="entry name" value="CheY-like"/>
    <property type="match status" value="1"/>
</dbReference>
<evidence type="ECO:0000313" key="4">
    <source>
        <dbReference type="Proteomes" id="UP001138768"/>
    </source>
</evidence>
<dbReference type="InterPro" id="IPR001789">
    <property type="entry name" value="Sig_transdc_resp-reg_receiver"/>
</dbReference>
<evidence type="ECO:0000256" key="1">
    <source>
        <dbReference type="PROSITE-ProRule" id="PRU00169"/>
    </source>
</evidence>
<proteinExistence type="predicted"/>
<dbReference type="SUPFAM" id="SSF46955">
    <property type="entry name" value="Putative DNA-binding domain"/>
    <property type="match status" value="1"/>
</dbReference>
<keyword evidence="4" id="KW-1185">Reference proteome</keyword>
<dbReference type="Gene3D" id="3.40.50.2300">
    <property type="match status" value="1"/>
</dbReference>
<dbReference type="RefSeq" id="WP_200246767.1">
    <property type="nucleotide sequence ID" value="NZ_NRRY01000033.1"/>
</dbReference>